<keyword evidence="10" id="KW-1185">Reference proteome</keyword>
<dbReference type="FunFam" id="2.70.130.10:FF:000001">
    <property type="entry name" value="Endoplasmic reticulum lectin 1"/>
    <property type="match status" value="1"/>
</dbReference>
<keyword evidence="4" id="KW-1015">Disulfide bond</keyword>
<dbReference type="SUPFAM" id="SSF50911">
    <property type="entry name" value="Mannose 6-phosphate receptor domain"/>
    <property type="match status" value="1"/>
</dbReference>
<keyword evidence="6" id="KW-0430">Lectin</keyword>
<keyword evidence="3 6" id="KW-0256">Endoplasmic reticulum</keyword>
<evidence type="ECO:0000256" key="7">
    <source>
        <dbReference type="SAM" id="SignalP"/>
    </source>
</evidence>
<evidence type="ECO:0000256" key="6">
    <source>
        <dbReference type="RuleBase" id="RU369099"/>
    </source>
</evidence>
<comment type="subcellular location">
    <subcellularLocation>
        <location evidence="1 6">Endoplasmic reticulum lumen</location>
    </subcellularLocation>
</comment>
<dbReference type="GO" id="GO:0030246">
    <property type="term" value="F:carbohydrate binding"/>
    <property type="evidence" value="ECO:0007669"/>
    <property type="project" value="UniProtKB-UniRule"/>
</dbReference>
<evidence type="ECO:0000256" key="2">
    <source>
        <dbReference type="ARBA" id="ARBA00022729"/>
    </source>
</evidence>
<dbReference type="Proteomes" id="UP000007635">
    <property type="component" value="Chromosome VI"/>
</dbReference>
<proteinExistence type="inferred from homology"/>
<dbReference type="PANTHER" id="PTHR15414">
    <property type="entry name" value="OS-9-RELATED"/>
    <property type="match status" value="1"/>
</dbReference>
<evidence type="ECO:0000256" key="4">
    <source>
        <dbReference type="ARBA" id="ARBA00023157"/>
    </source>
</evidence>
<reference evidence="9 10" key="1">
    <citation type="journal article" date="2021" name="G3 (Bethesda)">
        <title>Improved contiguity of the threespine stickleback genome using long-read sequencing.</title>
        <authorList>
            <person name="Nath S."/>
            <person name="Shaw D.E."/>
            <person name="White M.A."/>
        </authorList>
    </citation>
    <scope>NUCLEOTIDE SEQUENCE [LARGE SCALE GENOMIC DNA]</scope>
    <source>
        <strain evidence="9 10">Lake Benthic</strain>
    </source>
</reference>
<evidence type="ECO:0000256" key="5">
    <source>
        <dbReference type="ARBA" id="ARBA00037585"/>
    </source>
</evidence>
<reference evidence="9" key="2">
    <citation type="submission" date="2025-08" db="UniProtKB">
        <authorList>
            <consortium name="Ensembl"/>
        </authorList>
    </citation>
    <scope>IDENTIFICATION</scope>
</reference>
<protein>
    <recommendedName>
        <fullName evidence="6">Endoplasmic reticulum lectin</fullName>
    </recommendedName>
</protein>
<feature type="chain" id="PRO_5042936127" description="Endoplasmic reticulum lectin" evidence="7">
    <location>
        <begin position="31"/>
        <end position="293"/>
    </location>
</feature>
<organism evidence="9 10">
    <name type="scientific">Gasterosteus aculeatus aculeatus</name>
    <name type="common">three-spined stickleback</name>
    <dbReference type="NCBI Taxonomy" id="481459"/>
    <lineage>
        <taxon>Eukaryota</taxon>
        <taxon>Metazoa</taxon>
        <taxon>Chordata</taxon>
        <taxon>Craniata</taxon>
        <taxon>Vertebrata</taxon>
        <taxon>Euteleostomi</taxon>
        <taxon>Actinopterygii</taxon>
        <taxon>Neopterygii</taxon>
        <taxon>Teleostei</taxon>
        <taxon>Neoteleostei</taxon>
        <taxon>Acanthomorphata</taxon>
        <taxon>Eupercaria</taxon>
        <taxon>Perciformes</taxon>
        <taxon>Cottioidei</taxon>
        <taxon>Gasterosteales</taxon>
        <taxon>Gasterosteidae</taxon>
        <taxon>Gasterosteus</taxon>
    </lineage>
</organism>
<feature type="domain" description="MRH" evidence="8">
    <location>
        <begin position="115"/>
        <end position="279"/>
    </location>
</feature>
<dbReference type="GeneTree" id="ENSGT00530000063603"/>
<evidence type="ECO:0000313" key="10">
    <source>
        <dbReference type="Proteomes" id="UP000007635"/>
    </source>
</evidence>
<reference evidence="9" key="3">
    <citation type="submission" date="2025-09" db="UniProtKB">
        <authorList>
            <consortium name="Ensembl"/>
        </authorList>
    </citation>
    <scope>IDENTIFICATION</scope>
</reference>
<dbReference type="AlphaFoldDB" id="A0AAQ4S0D2"/>
<dbReference type="Pfam" id="PF07915">
    <property type="entry name" value="PRKCSH"/>
    <property type="match status" value="2"/>
</dbReference>
<comment type="function">
    <text evidence="6">Lectin involved in the quality control of the secretory pathway. As a member of the endoplasmic reticulum-associated degradation lumenal (ERAD-L) surveillance system, targets misfolded endoplasmic reticulum lumenal glycoproteins for degradation.</text>
</comment>
<evidence type="ECO:0000256" key="1">
    <source>
        <dbReference type="ARBA" id="ARBA00004319"/>
    </source>
</evidence>
<dbReference type="InterPro" id="IPR045149">
    <property type="entry name" value="OS-9-like"/>
</dbReference>
<accession>A0AAQ4S0D2</accession>
<dbReference type="PROSITE" id="PS51914">
    <property type="entry name" value="MRH"/>
    <property type="match status" value="1"/>
</dbReference>
<dbReference type="GO" id="GO:0005788">
    <property type="term" value="C:endoplasmic reticulum lumen"/>
    <property type="evidence" value="ECO:0007669"/>
    <property type="project" value="UniProtKB-SubCell"/>
</dbReference>
<comment type="function">
    <text evidence="5">Probable lectin that binds selectively to improperly folded lumenal proteins. May function in endoplasmic reticulum quality control and endoplasmic reticulum-associated degradation (ERAD) of both non-glycosylated proteins and glycoproteins.</text>
</comment>
<name>A0AAQ4S0D2_GASAC</name>
<dbReference type="InterPro" id="IPR009011">
    <property type="entry name" value="Man6P_isomerase_rcpt-bd_dom_sf"/>
</dbReference>
<dbReference type="Ensembl" id="ENSGACT00000069926.1">
    <property type="protein sequence ID" value="ENSGACP00000068467.1"/>
    <property type="gene ID" value="ENSGACG00000005596.2"/>
</dbReference>
<sequence>PPEGLSGRTGGRMLGLLMLLLGGWLEVCCGASANRGGYPTFTDEIPFRISWPGAEFTLPATGGLYKEDDFVIMTTTEKEKYKCLLPSLTSGDEDDDKEYGGPSPGELLEPLFKRSSCSYRIESYWTYEVCHGKHIRQYHEEKETGQKISVQEYFLGNGVGWWKYEFCYGRHVHQYHEDREQGRNTVVVGNWDAAEHNEWAKKNVARSYQLKDDGAPKVKLVSHFYGHGDVCDMTGKPRQVIVKLKCKESESPHAVTVYMLEPQTCQYILGVESPVICRILDTADEYGLLSISS</sequence>
<dbReference type="Gene3D" id="2.70.130.10">
    <property type="entry name" value="Mannose-6-phosphate receptor binding domain"/>
    <property type="match status" value="2"/>
</dbReference>
<keyword evidence="2 7" id="KW-0732">Signal</keyword>
<comment type="similarity">
    <text evidence="6">Belongs to the OS-9 family.</text>
</comment>
<dbReference type="InterPro" id="IPR012913">
    <property type="entry name" value="OS9-like_dom"/>
</dbReference>
<feature type="signal peptide" evidence="7">
    <location>
        <begin position="1"/>
        <end position="30"/>
    </location>
</feature>
<dbReference type="InterPro" id="IPR044865">
    <property type="entry name" value="MRH_dom"/>
</dbReference>
<dbReference type="GO" id="GO:0030968">
    <property type="term" value="P:endoplasmic reticulum unfolded protein response"/>
    <property type="evidence" value="ECO:0007669"/>
    <property type="project" value="UniProtKB-UniRule"/>
</dbReference>
<dbReference type="PANTHER" id="PTHR15414:SF0">
    <property type="entry name" value="ENDOPLASMIC RETICULUM LECTIN 1"/>
    <property type="match status" value="1"/>
</dbReference>
<evidence type="ECO:0000256" key="3">
    <source>
        <dbReference type="ARBA" id="ARBA00022824"/>
    </source>
</evidence>
<evidence type="ECO:0000259" key="8">
    <source>
        <dbReference type="PROSITE" id="PS51914"/>
    </source>
</evidence>
<dbReference type="GO" id="GO:0030970">
    <property type="term" value="P:retrograde protein transport, ER to cytosol"/>
    <property type="evidence" value="ECO:0007669"/>
    <property type="project" value="TreeGrafter"/>
</dbReference>
<evidence type="ECO:0000313" key="9">
    <source>
        <dbReference type="Ensembl" id="ENSGACP00000068467.1"/>
    </source>
</evidence>